<keyword evidence="2" id="KW-1185">Reference proteome</keyword>
<reference evidence="2" key="1">
    <citation type="submission" date="2017-11" db="EMBL/GenBank/DDBJ databases">
        <authorList>
            <person name="Chan K.G."/>
            <person name="Lee L.S."/>
        </authorList>
    </citation>
    <scope>NUCLEOTIDE SEQUENCE [LARGE SCALE GENOMIC DNA]</scope>
    <source>
        <strain evidence="2">DSM 100970</strain>
    </source>
</reference>
<sequence>MRTPRNITDTFNFSLLDNWIYCNRDLYNIHLELIKKLKVQTINSERNHALYRSALNDTSRKKFFD</sequence>
<dbReference type="RefSeq" id="WP_102952090.1">
    <property type="nucleotide sequence ID" value="NZ_CP024847.1"/>
</dbReference>
<gene>
    <name evidence="1" type="ORF">CUN60_11025</name>
</gene>
<dbReference type="Proteomes" id="UP000236655">
    <property type="component" value="Chromosome"/>
</dbReference>
<protein>
    <submittedName>
        <fullName evidence="1">Uncharacterized protein</fullName>
    </submittedName>
</protein>
<accession>A0A2I7N8N0</accession>
<dbReference type="EMBL" id="CP024847">
    <property type="protein sequence ID" value="AUR52802.1"/>
    <property type="molecule type" value="Genomic_DNA"/>
</dbReference>
<proteinExistence type="predicted"/>
<organism evidence="1 2">
    <name type="scientific">Aquella oligotrophica</name>
    <dbReference type="NCBI Taxonomy" id="2067065"/>
    <lineage>
        <taxon>Bacteria</taxon>
        <taxon>Pseudomonadati</taxon>
        <taxon>Pseudomonadota</taxon>
        <taxon>Betaproteobacteria</taxon>
        <taxon>Neisseriales</taxon>
        <taxon>Neisseriaceae</taxon>
        <taxon>Aquella</taxon>
    </lineage>
</organism>
<dbReference type="KEGG" id="nba:CUN60_11025"/>
<evidence type="ECO:0000313" key="2">
    <source>
        <dbReference type="Proteomes" id="UP000236655"/>
    </source>
</evidence>
<dbReference type="AlphaFoldDB" id="A0A2I7N8N0"/>
<evidence type="ECO:0000313" key="1">
    <source>
        <dbReference type="EMBL" id="AUR52802.1"/>
    </source>
</evidence>
<name>A0A2I7N8N0_9NEIS</name>